<keyword evidence="6 9" id="KW-0812">Transmembrane</keyword>
<dbReference type="InterPro" id="IPR003004">
    <property type="entry name" value="GspF/PilC"/>
</dbReference>
<feature type="transmembrane region" description="Helical" evidence="10">
    <location>
        <begin position="378"/>
        <end position="399"/>
    </location>
</feature>
<comment type="subcellular location">
    <subcellularLocation>
        <location evidence="1">Cell inner membrane</location>
        <topology evidence="1">Multi-pass membrane protein</topology>
    </subcellularLocation>
    <subcellularLocation>
        <location evidence="9">Cell membrane</location>
        <topology evidence="9">Multi-pass membrane protein</topology>
    </subcellularLocation>
</comment>
<evidence type="ECO:0000259" key="11">
    <source>
        <dbReference type="Pfam" id="PF00482"/>
    </source>
</evidence>
<organism evidence="12 13">
    <name type="scientific">Candidatus Wolfebacteria bacterium RIFCSPLOWO2_01_FULL_38_11</name>
    <dbReference type="NCBI Taxonomy" id="1802556"/>
    <lineage>
        <taxon>Bacteria</taxon>
        <taxon>Candidatus Wolfeibacteriota</taxon>
    </lineage>
</organism>
<sequence length="406" mass="45473">MATFIYEASDKAGLIVKGKFDAQKQEDVFEYLEKKELIPILVEKEGEGKIKKLSFSFAFFETVSPTDRILLVRNLAATIKAGLNIIESLDILIMDASKNLMKAILGQAKFNLQRGQPLSATFSYYKKYFPPVFFGLIRAGEASGRLDATLEELSRYLIKEHNLNRKIKSALAYPLILLIASIGVIALLLFFVLPRLTKSFKSAKMELPLITKILLGISNFLVSHPIFDLAMIAGIVGLIFYFKRTDWGRRTFILILLKIPVVKELVKKVALVRFTRTLSSLLASGLTAIEGLTLSIEAVGNDFYKRAILESVESIKRGVPISKSFRNYTDLFPNLLINMIAVGERTGTLEEVLKTFSDFYEEEVDNNIKDLTTFLEPILLLIMGLVVGAIALSILLPIYQLVGKFI</sequence>
<evidence type="ECO:0000256" key="5">
    <source>
        <dbReference type="ARBA" id="ARBA00022519"/>
    </source>
</evidence>
<reference evidence="12 13" key="1">
    <citation type="journal article" date="2016" name="Nat. Commun.">
        <title>Thousands of microbial genomes shed light on interconnected biogeochemical processes in an aquifer system.</title>
        <authorList>
            <person name="Anantharaman K."/>
            <person name="Brown C.T."/>
            <person name="Hug L.A."/>
            <person name="Sharon I."/>
            <person name="Castelle C.J."/>
            <person name="Probst A.J."/>
            <person name="Thomas B.C."/>
            <person name="Singh A."/>
            <person name="Wilkins M.J."/>
            <person name="Karaoz U."/>
            <person name="Brodie E.L."/>
            <person name="Williams K.H."/>
            <person name="Hubbard S.S."/>
            <person name="Banfield J.F."/>
        </authorList>
    </citation>
    <scope>NUCLEOTIDE SEQUENCE [LARGE SCALE GENOMIC DNA]</scope>
</reference>
<dbReference type="PRINTS" id="PR00812">
    <property type="entry name" value="BCTERIALGSPF"/>
</dbReference>
<dbReference type="STRING" id="1802556.A2999_00620"/>
<protein>
    <recommendedName>
        <fullName evidence="11">Type II secretion system protein GspF domain-containing protein</fullName>
    </recommendedName>
</protein>
<keyword evidence="3 9" id="KW-0813">Transport</keyword>
<keyword evidence="8 10" id="KW-0472">Membrane</keyword>
<comment type="similarity">
    <text evidence="2 9">Belongs to the GSP F family.</text>
</comment>
<evidence type="ECO:0000256" key="3">
    <source>
        <dbReference type="ARBA" id="ARBA00022448"/>
    </source>
</evidence>
<keyword evidence="7 10" id="KW-1133">Transmembrane helix</keyword>
<dbReference type="Proteomes" id="UP000178798">
    <property type="component" value="Unassembled WGS sequence"/>
</dbReference>
<evidence type="ECO:0000256" key="7">
    <source>
        <dbReference type="ARBA" id="ARBA00022989"/>
    </source>
</evidence>
<dbReference type="PANTHER" id="PTHR30012:SF0">
    <property type="entry name" value="TYPE II SECRETION SYSTEM PROTEIN F-RELATED"/>
    <property type="match status" value="1"/>
</dbReference>
<evidence type="ECO:0000313" key="12">
    <source>
        <dbReference type="EMBL" id="OGM90725.1"/>
    </source>
</evidence>
<keyword evidence="5" id="KW-0997">Cell inner membrane</keyword>
<evidence type="ECO:0000256" key="10">
    <source>
        <dbReference type="SAM" id="Phobius"/>
    </source>
</evidence>
<name>A0A1F8DSC4_9BACT</name>
<evidence type="ECO:0000256" key="6">
    <source>
        <dbReference type="ARBA" id="ARBA00022692"/>
    </source>
</evidence>
<dbReference type="InterPro" id="IPR018076">
    <property type="entry name" value="T2SS_GspF_dom"/>
</dbReference>
<dbReference type="FunFam" id="1.20.81.30:FF:000001">
    <property type="entry name" value="Type II secretion system protein F"/>
    <property type="match status" value="1"/>
</dbReference>
<gene>
    <name evidence="12" type="ORF">A2999_00620</name>
</gene>
<comment type="caution">
    <text evidence="12">The sequence shown here is derived from an EMBL/GenBank/DDBJ whole genome shotgun (WGS) entry which is preliminary data.</text>
</comment>
<evidence type="ECO:0000256" key="2">
    <source>
        <dbReference type="ARBA" id="ARBA00005745"/>
    </source>
</evidence>
<dbReference type="GO" id="GO:0005886">
    <property type="term" value="C:plasma membrane"/>
    <property type="evidence" value="ECO:0007669"/>
    <property type="project" value="UniProtKB-SubCell"/>
</dbReference>
<accession>A0A1F8DSC4</accession>
<keyword evidence="4" id="KW-1003">Cell membrane</keyword>
<feature type="transmembrane region" description="Helical" evidence="10">
    <location>
        <begin position="171"/>
        <end position="193"/>
    </location>
</feature>
<feature type="domain" description="Type II secretion system protein GspF" evidence="11">
    <location>
        <begin position="274"/>
        <end position="397"/>
    </location>
</feature>
<evidence type="ECO:0000256" key="4">
    <source>
        <dbReference type="ARBA" id="ARBA00022475"/>
    </source>
</evidence>
<dbReference type="Pfam" id="PF00482">
    <property type="entry name" value="T2SSF"/>
    <property type="match status" value="2"/>
</dbReference>
<dbReference type="Gene3D" id="1.20.81.30">
    <property type="entry name" value="Type II secretion system (T2SS), domain F"/>
    <property type="match status" value="2"/>
</dbReference>
<dbReference type="PANTHER" id="PTHR30012">
    <property type="entry name" value="GENERAL SECRETION PATHWAY PROTEIN"/>
    <property type="match status" value="1"/>
</dbReference>
<evidence type="ECO:0000313" key="13">
    <source>
        <dbReference type="Proteomes" id="UP000178798"/>
    </source>
</evidence>
<feature type="transmembrane region" description="Helical" evidence="10">
    <location>
        <begin position="213"/>
        <end position="242"/>
    </location>
</feature>
<dbReference type="InterPro" id="IPR042094">
    <property type="entry name" value="T2SS_GspF_sf"/>
</dbReference>
<dbReference type="EMBL" id="MGIQ01000015">
    <property type="protein sequence ID" value="OGM90725.1"/>
    <property type="molecule type" value="Genomic_DNA"/>
</dbReference>
<evidence type="ECO:0000256" key="9">
    <source>
        <dbReference type="RuleBase" id="RU003923"/>
    </source>
</evidence>
<evidence type="ECO:0000256" key="8">
    <source>
        <dbReference type="ARBA" id="ARBA00023136"/>
    </source>
</evidence>
<dbReference type="AlphaFoldDB" id="A0A1F8DSC4"/>
<proteinExistence type="inferred from homology"/>
<dbReference type="PROSITE" id="PS00874">
    <property type="entry name" value="T2SP_F"/>
    <property type="match status" value="1"/>
</dbReference>
<feature type="domain" description="Type II secretion system protein GspF" evidence="11">
    <location>
        <begin position="72"/>
        <end position="194"/>
    </location>
</feature>
<dbReference type="InterPro" id="IPR001992">
    <property type="entry name" value="T2SS_GspF/T4SS_PilC_CS"/>
</dbReference>
<evidence type="ECO:0000256" key="1">
    <source>
        <dbReference type="ARBA" id="ARBA00004429"/>
    </source>
</evidence>
<dbReference type="GO" id="GO:0009306">
    <property type="term" value="P:protein secretion"/>
    <property type="evidence" value="ECO:0007669"/>
    <property type="project" value="InterPro"/>
</dbReference>